<organism evidence="2 3">
    <name type="scientific">Favolaschia claudopus</name>
    <dbReference type="NCBI Taxonomy" id="2862362"/>
    <lineage>
        <taxon>Eukaryota</taxon>
        <taxon>Fungi</taxon>
        <taxon>Dikarya</taxon>
        <taxon>Basidiomycota</taxon>
        <taxon>Agaricomycotina</taxon>
        <taxon>Agaricomycetes</taxon>
        <taxon>Agaricomycetidae</taxon>
        <taxon>Agaricales</taxon>
        <taxon>Marasmiineae</taxon>
        <taxon>Mycenaceae</taxon>
        <taxon>Favolaschia</taxon>
    </lineage>
</organism>
<accession>A0AAW0BPX3</accession>
<reference evidence="2 3" key="1">
    <citation type="journal article" date="2024" name="J Genomics">
        <title>Draft genome sequencing and assembly of Favolaschia claudopus CIRM-BRFM 2984 isolated from oak limbs.</title>
        <authorList>
            <person name="Navarro D."/>
            <person name="Drula E."/>
            <person name="Chaduli D."/>
            <person name="Cazenave R."/>
            <person name="Ahrendt S."/>
            <person name="Wang J."/>
            <person name="Lipzen A."/>
            <person name="Daum C."/>
            <person name="Barry K."/>
            <person name="Grigoriev I.V."/>
            <person name="Favel A."/>
            <person name="Rosso M.N."/>
            <person name="Martin F."/>
        </authorList>
    </citation>
    <scope>NUCLEOTIDE SEQUENCE [LARGE SCALE GENOMIC DNA]</scope>
    <source>
        <strain evidence="2 3">CIRM-BRFM 2984</strain>
    </source>
</reference>
<proteinExistence type="predicted"/>
<keyword evidence="1" id="KW-0175">Coiled coil</keyword>
<evidence type="ECO:0000256" key="1">
    <source>
        <dbReference type="SAM" id="Coils"/>
    </source>
</evidence>
<protein>
    <submittedName>
        <fullName evidence="2">Uncharacterized protein</fullName>
    </submittedName>
</protein>
<gene>
    <name evidence="2" type="ORF">R3P38DRAFT_3190024</name>
</gene>
<dbReference type="EMBL" id="JAWWNJ010000028">
    <property type="protein sequence ID" value="KAK7028438.1"/>
    <property type="molecule type" value="Genomic_DNA"/>
</dbReference>
<comment type="caution">
    <text evidence="2">The sequence shown here is derived from an EMBL/GenBank/DDBJ whole genome shotgun (WGS) entry which is preliminary data.</text>
</comment>
<evidence type="ECO:0000313" key="3">
    <source>
        <dbReference type="Proteomes" id="UP001362999"/>
    </source>
</evidence>
<keyword evidence="3" id="KW-1185">Reference proteome</keyword>
<evidence type="ECO:0000313" key="2">
    <source>
        <dbReference type="EMBL" id="KAK7028438.1"/>
    </source>
</evidence>
<dbReference type="AlphaFoldDB" id="A0AAW0BPX3"/>
<sequence>MSQIVQEDRRLKQEALRCSQDDRRPASLELVSWLSTHAAPNKPGINVHERKRLELVARIAARKARAEHLLELRRQALESIERETREKREREERKKLEREKELVAHAARMKALDEKWAAGEERRKRLRFIYI</sequence>
<feature type="coiled-coil region" evidence="1">
    <location>
        <begin position="63"/>
        <end position="106"/>
    </location>
</feature>
<dbReference type="Proteomes" id="UP001362999">
    <property type="component" value="Unassembled WGS sequence"/>
</dbReference>
<name>A0AAW0BPX3_9AGAR</name>